<organism evidence="2 3">
    <name type="scientific">Mycobacterium ostraviense</name>
    <dbReference type="NCBI Taxonomy" id="2738409"/>
    <lineage>
        <taxon>Bacteria</taxon>
        <taxon>Bacillati</taxon>
        <taxon>Actinomycetota</taxon>
        <taxon>Actinomycetes</taxon>
        <taxon>Mycobacteriales</taxon>
        <taxon>Mycobacteriaceae</taxon>
        <taxon>Mycobacterium</taxon>
    </lineage>
</organism>
<dbReference type="EMBL" id="LWCI01000143">
    <property type="protein sequence ID" value="KZS58919.1"/>
    <property type="molecule type" value="Genomic_DNA"/>
</dbReference>
<sequence length="123" mass="12839">MPEMDCRQMLLMSGSGVLAAALRVLTRTGRTADDEVDLPAAAGAIVNRWCAALTRAFVADGFDEPEAAALAVTAVAAQDGAILLCRSTGNAEPLRQASDQMCVPQRSGRQFATLLAQAHGPAR</sequence>
<dbReference type="SUPFAM" id="SSF48498">
    <property type="entry name" value="Tetracyclin repressor-like, C-terminal domain"/>
    <property type="match status" value="1"/>
</dbReference>
<proteinExistence type="predicted"/>
<reference evidence="3" key="1">
    <citation type="submission" date="2016-04" db="EMBL/GenBank/DDBJ databases">
        <authorList>
            <person name="Strapagiel D."/>
            <person name="Borowka P."/>
            <person name="Marciniak B."/>
            <person name="Bakula Z."/>
            <person name="Van Ingen J."/>
            <person name="Safianowska A."/>
            <person name="Dziadek J."/>
            <person name="Jagielski T."/>
        </authorList>
    </citation>
    <scope>NUCLEOTIDE SEQUENCE [LARGE SCALE GENOMIC DNA]</scope>
    <source>
        <strain evidence="3">1010001458</strain>
    </source>
</reference>
<dbReference type="InterPro" id="IPR054156">
    <property type="entry name" value="YxaF_TetR_C"/>
</dbReference>
<dbReference type="Proteomes" id="UP000077342">
    <property type="component" value="Unassembled WGS sequence"/>
</dbReference>
<dbReference type="Pfam" id="PF21993">
    <property type="entry name" value="TetR_C_13_2"/>
    <property type="match status" value="1"/>
</dbReference>
<comment type="caution">
    <text evidence="2">The sequence shown here is derived from an EMBL/GenBank/DDBJ whole genome shotgun (WGS) entry which is preliminary data.</text>
</comment>
<feature type="domain" description="Transcriptional regulator LmrA/YxaF-like C-terminal" evidence="1">
    <location>
        <begin position="31"/>
        <end position="100"/>
    </location>
</feature>
<name>A0A163X2L9_9MYCO</name>
<gene>
    <name evidence="2" type="ORF">A4G28_14640</name>
</gene>
<accession>A0A163X2L9</accession>
<evidence type="ECO:0000313" key="2">
    <source>
        <dbReference type="EMBL" id="KZS58919.1"/>
    </source>
</evidence>
<dbReference type="Gene3D" id="1.10.357.10">
    <property type="entry name" value="Tetracycline Repressor, domain 2"/>
    <property type="match status" value="1"/>
</dbReference>
<protein>
    <recommendedName>
        <fullName evidence="1">Transcriptional regulator LmrA/YxaF-like C-terminal domain-containing protein</fullName>
    </recommendedName>
</protein>
<evidence type="ECO:0000259" key="1">
    <source>
        <dbReference type="Pfam" id="PF21993"/>
    </source>
</evidence>
<evidence type="ECO:0000313" key="3">
    <source>
        <dbReference type="Proteomes" id="UP000077342"/>
    </source>
</evidence>
<dbReference type="InterPro" id="IPR036271">
    <property type="entry name" value="Tet_transcr_reg_TetR-rel_C_sf"/>
</dbReference>
<keyword evidence="3" id="KW-1185">Reference proteome</keyword>
<dbReference type="AlphaFoldDB" id="A0A163X2L9"/>